<evidence type="ECO:0000259" key="3">
    <source>
        <dbReference type="Pfam" id="PF17867"/>
    </source>
</evidence>
<dbReference type="Gene3D" id="3.20.20.80">
    <property type="entry name" value="Glycosidases"/>
    <property type="match status" value="1"/>
</dbReference>
<name>A0AAV8H5J8_9POAL</name>
<sequence length="390" mass="44042">MGMDAFRFSISWPRILPNGSLNGGINKEGVDFYNNLINEVVANGLQPFVTLFHWDLPQALEDKYLGFLSALFTEDYVNYVEVCFKEFGDRVKHWITFNEPVIFCSMGYASGTTAPGRCSPWEVGKCNVGNSASESYICGHNLLLAHSAAVKLYKEKYQGVQKGIIGITHATHWFLPHSSSKADAAAAKHSLEFMYGWFMNPLTYGDYPKIMRNWLGNRLPKFTKEQSELLIGSYDFIGLNYYAGYYAINAPASNSLKQSYNTDFRANITGVNQLSSISLREALNDEIRIFYHRNHLIQLSRAIRDLLKWCKRLICGGGHYADHALSSLDIQTIYQEAVDLFAANLSSLEKRLSVMRILSEELDLSAPDSGLLIHKPTILVIMKLCEVWPM</sequence>
<dbReference type="AlphaFoldDB" id="A0AAV8H5J8"/>
<dbReference type="Pfam" id="PF00232">
    <property type="entry name" value="Glyco_hydro_1"/>
    <property type="match status" value="1"/>
</dbReference>
<evidence type="ECO:0000256" key="2">
    <source>
        <dbReference type="RuleBase" id="RU003690"/>
    </source>
</evidence>
<organism evidence="4 5">
    <name type="scientific">Rhynchospora pubera</name>
    <dbReference type="NCBI Taxonomy" id="906938"/>
    <lineage>
        <taxon>Eukaryota</taxon>
        <taxon>Viridiplantae</taxon>
        <taxon>Streptophyta</taxon>
        <taxon>Embryophyta</taxon>
        <taxon>Tracheophyta</taxon>
        <taxon>Spermatophyta</taxon>
        <taxon>Magnoliopsida</taxon>
        <taxon>Liliopsida</taxon>
        <taxon>Poales</taxon>
        <taxon>Cyperaceae</taxon>
        <taxon>Cyperoideae</taxon>
        <taxon>Rhynchosporeae</taxon>
        <taxon>Rhynchospora</taxon>
    </lineage>
</organism>
<evidence type="ECO:0000313" key="5">
    <source>
        <dbReference type="Proteomes" id="UP001140206"/>
    </source>
</evidence>
<keyword evidence="5" id="KW-1185">Reference proteome</keyword>
<dbReference type="PANTHER" id="PTHR10353:SF267">
    <property type="entry name" value="BETA-GLUCOSIDASE"/>
    <property type="match status" value="1"/>
</dbReference>
<evidence type="ECO:0000256" key="1">
    <source>
        <dbReference type="ARBA" id="ARBA00010838"/>
    </source>
</evidence>
<protein>
    <submittedName>
        <fullName evidence="4">Beta-glucosidase 12</fullName>
    </submittedName>
</protein>
<dbReference type="Proteomes" id="UP001140206">
    <property type="component" value="Chromosome 1"/>
</dbReference>
<dbReference type="InterPro" id="IPR040848">
    <property type="entry name" value="AAA_lid_7"/>
</dbReference>
<dbReference type="GO" id="GO:0005975">
    <property type="term" value="P:carbohydrate metabolic process"/>
    <property type="evidence" value="ECO:0007669"/>
    <property type="project" value="InterPro"/>
</dbReference>
<dbReference type="InterPro" id="IPR001360">
    <property type="entry name" value="Glyco_hydro_1"/>
</dbReference>
<dbReference type="InterPro" id="IPR017853">
    <property type="entry name" value="GH"/>
</dbReference>
<dbReference type="GO" id="GO:0008422">
    <property type="term" value="F:beta-glucosidase activity"/>
    <property type="evidence" value="ECO:0007669"/>
    <property type="project" value="UniProtKB-ARBA"/>
</dbReference>
<reference evidence="4" key="1">
    <citation type="submission" date="2022-08" db="EMBL/GenBank/DDBJ databases">
        <authorList>
            <person name="Marques A."/>
        </authorList>
    </citation>
    <scope>NUCLEOTIDE SEQUENCE</scope>
    <source>
        <strain evidence="4">RhyPub2mFocal</strain>
        <tissue evidence="4">Leaves</tissue>
    </source>
</reference>
<evidence type="ECO:0000313" key="4">
    <source>
        <dbReference type="EMBL" id="KAJ4811200.1"/>
    </source>
</evidence>
<dbReference type="Pfam" id="PF17867">
    <property type="entry name" value="AAA_lid_7"/>
    <property type="match status" value="1"/>
</dbReference>
<gene>
    <name evidence="4" type="ORF">LUZ62_023766</name>
</gene>
<dbReference type="PANTHER" id="PTHR10353">
    <property type="entry name" value="GLYCOSYL HYDROLASE"/>
    <property type="match status" value="1"/>
</dbReference>
<dbReference type="EMBL" id="JAMFTS010000001">
    <property type="protein sequence ID" value="KAJ4811200.1"/>
    <property type="molecule type" value="Genomic_DNA"/>
</dbReference>
<accession>A0AAV8H5J8</accession>
<comment type="similarity">
    <text evidence="1 2">Belongs to the glycosyl hydrolase 1 family.</text>
</comment>
<comment type="caution">
    <text evidence="4">The sequence shown here is derived from an EMBL/GenBank/DDBJ whole genome shotgun (WGS) entry which is preliminary data.</text>
</comment>
<proteinExistence type="inferred from homology"/>
<feature type="domain" description="Midasin AAA lid" evidence="3">
    <location>
        <begin position="303"/>
        <end position="365"/>
    </location>
</feature>
<dbReference type="SUPFAM" id="SSF51445">
    <property type="entry name" value="(Trans)glycosidases"/>
    <property type="match status" value="1"/>
</dbReference>